<keyword evidence="4" id="KW-0804">Transcription</keyword>
<dbReference type="InterPro" id="IPR036390">
    <property type="entry name" value="WH_DNA-bd_sf"/>
</dbReference>
<comment type="similarity">
    <text evidence="1">Belongs to the LysR transcriptional regulatory family.</text>
</comment>
<dbReference type="Pfam" id="PF00126">
    <property type="entry name" value="HTH_1"/>
    <property type="match status" value="1"/>
</dbReference>
<dbReference type="SUPFAM" id="SSF46785">
    <property type="entry name" value="Winged helix' DNA-binding domain"/>
    <property type="match status" value="1"/>
</dbReference>
<protein>
    <recommendedName>
        <fullName evidence="5">HTH lysR-type domain-containing protein</fullName>
    </recommendedName>
</protein>
<dbReference type="InterPro" id="IPR000847">
    <property type="entry name" value="LysR_HTH_N"/>
</dbReference>
<evidence type="ECO:0000313" key="7">
    <source>
        <dbReference type="Proteomes" id="UP001320544"/>
    </source>
</evidence>
<dbReference type="Proteomes" id="UP001320544">
    <property type="component" value="Chromosome"/>
</dbReference>
<evidence type="ECO:0000313" key="6">
    <source>
        <dbReference type="EMBL" id="BDE96722.1"/>
    </source>
</evidence>
<keyword evidence="2" id="KW-0805">Transcription regulation</keyword>
<dbReference type="Gene3D" id="1.10.10.10">
    <property type="entry name" value="Winged helix-like DNA-binding domain superfamily/Winged helix DNA-binding domain"/>
    <property type="match status" value="1"/>
</dbReference>
<evidence type="ECO:0000256" key="1">
    <source>
        <dbReference type="ARBA" id="ARBA00009437"/>
    </source>
</evidence>
<dbReference type="PROSITE" id="PS50931">
    <property type="entry name" value="HTH_LYSR"/>
    <property type="match status" value="1"/>
</dbReference>
<evidence type="ECO:0000259" key="5">
    <source>
        <dbReference type="PROSITE" id="PS50931"/>
    </source>
</evidence>
<evidence type="ECO:0000256" key="2">
    <source>
        <dbReference type="ARBA" id="ARBA00023015"/>
    </source>
</evidence>
<evidence type="ECO:0000256" key="3">
    <source>
        <dbReference type="ARBA" id="ARBA00023125"/>
    </source>
</evidence>
<proteinExistence type="inferred from homology"/>
<name>A0ABN6MFF5_9ACTN</name>
<keyword evidence="7" id="KW-1185">Reference proteome</keyword>
<organism evidence="6 7">
    <name type="scientific">Raoultibacter timonensis</name>
    <dbReference type="NCBI Taxonomy" id="1907662"/>
    <lineage>
        <taxon>Bacteria</taxon>
        <taxon>Bacillati</taxon>
        <taxon>Actinomycetota</taxon>
        <taxon>Coriobacteriia</taxon>
        <taxon>Eggerthellales</taxon>
        <taxon>Eggerthellaceae</taxon>
        <taxon>Raoultibacter</taxon>
    </lineage>
</organism>
<accession>A0ABN6MFF5</accession>
<dbReference type="EMBL" id="AP025564">
    <property type="protein sequence ID" value="BDE96722.1"/>
    <property type="molecule type" value="Genomic_DNA"/>
</dbReference>
<dbReference type="PANTHER" id="PTHR30346">
    <property type="entry name" value="TRANSCRIPTIONAL DUAL REGULATOR HCAR-RELATED"/>
    <property type="match status" value="1"/>
</dbReference>
<evidence type="ECO:0000256" key="4">
    <source>
        <dbReference type="ARBA" id="ARBA00023163"/>
    </source>
</evidence>
<dbReference type="RefSeq" id="WP_244385935.1">
    <property type="nucleotide sequence ID" value="NZ_AP025564.1"/>
</dbReference>
<gene>
    <name evidence="6" type="ORF">CE91St30_20550</name>
</gene>
<keyword evidence="3" id="KW-0238">DNA-binding</keyword>
<dbReference type="PANTHER" id="PTHR30346:SF28">
    <property type="entry name" value="HTH-TYPE TRANSCRIPTIONAL REGULATOR CYNR"/>
    <property type="match status" value="1"/>
</dbReference>
<dbReference type="InterPro" id="IPR036388">
    <property type="entry name" value="WH-like_DNA-bd_sf"/>
</dbReference>
<sequence length="306" mass="34541">MEIEMLREFITFSKHMNVTRAADELHLAPSSLSRHISAMEKELGIPLITHKATKLFLTTAGSQLLDAACAIAARYDNLIHKVDGLKQAGFSDVRIVYALDDRSIIDIVSLAYASLCDTLEGLSVRSECIRGKSICEALDDDEVDIAILYDLSGIDFDAYSAVPLIEDSILIALPKCAAVEGRTSIDPCEVMARSVPWPTASRDNYLERAMRMFDGCEKKPSIHWIDADNMDTFFMHMLDDQEMWFFSKKQYEEYRNCVPTCFMNSVVAYEVERVDSRFTRYAVYRTDTPNRAAALFAEAMANVDFD</sequence>
<feature type="domain" description="HTH lysR-type" evidence="5">
    <location>
        <begin position="1"/>
        <end position="58"/>
    </location>
</feature>
<reference evidence="6 7" key="1">
    <citation type="submission" date="2022-01" db="EMBL/GenBank/DDBJ databases">
        <title>Novel bile acid biosynthetic pathways are enriched in the microbiome of centenarians.</title>
        <authorList>
            <person name="Sato Y."/>
            <person name="Atarashi K."/>
            <person name="Plichta R.D."/>
            <person name="Arai Y."/>
            <person name="Sasajima S."/>
            <person name="Kearney M.S."/>
            <person name="Suda W."/>
            <person name="Takeshita K."/>
            <person name="Sasaki T."/>
            <person name="Okamoto S."/>
            <person name="Skelly N.A."/>
            <person name="Okamura Y."/>
            <person name="Vlamakis H."/>
            <person name="Li Y."/>
            <person name="Tanoue T."/>
            <person name="Takei H."/>
            <person name="Nittono H."/>
            <person name="Narushima S."/>
            <person name="Irie J."/>
            <person name="Itoh H."/>
            <person name="Moriya K."/>
            <person name="Sugiura Y."/>
            <person name="Suematsu M."/>
            <person name="Moritoki N."/>
            <person name="Shibata S."/>
            <person name="Littman R.D."/>
            <person name="Fischbach A.M."/>
            <person name="Uwamino Y."/>
            <person name="Inoue T."/>
            <person name="Honda A."/>
            <person name="Hattori M."/>
            <person name="Murai T."/>
            <person name="Xavier J.R."/>
            <person name="Hirose N."/>
            <person name="Honda K."/>
        </authorList>
    </citation>
    <scope>NUCLEOTIDE SEQUENCE [LARGE SCALE GENOMIC DNA]</scope>
    <source>
        <strain evidence="6 7">CE91-St30</strain>
    </source>
</reference>